<keyword evidence="7" id="KW-1185">Reference proteome</keyword>
<keyword evidence="3 4" id="KW-0472">Membrane</keyword>
<feature type="transmembrane region" description="Helical" evidence="4">
    <location>
        <begin position="45"/>
        <end position="66"/>
    </location>
</feature>
<feature type="transmembrane region" description="Helical" evidence="4">
    <location>
        <begin position="73"/>
        <end position="92"/>
    </location>
</feature>
<dbReference type="EMBL" id="JAOTPL010000002">
    <property type="protein sequence ID" value="MCU7693305.1"/>
    <property type="molecule type" value="Genomic_DNA"/>
</dbReference>
<feature type="transmembrane region" description="Helical" evidence="4">
    <location>
        <begin position="166"/>
        <end position="186"/>
    </location>
</feature>
<dbReference type="AlphaFoldDB" id="A0AAE3ILU0"/>
<evidence type="ECO:0000313" key="7">
    <source>
        <dbReference type="Proteomes" id="UP001209317"/>
    </source>
</evidence>
<feature type="transmembrane region" description="Helical" evidence="4">
    <location>
        <begin position="7"/>
        <end position="25"/>
    </location>
</feature>
<name>A0AAE3ILU0_9BACT</name>
<evidence type="ECO:0000256" key="1">
    <source>
        <dbReference type="ARBA" id="ARBA00022692"/>
    </source>
</evidence>
<feature type="transmembrane region" description="Helical" evidence="4">
    <location>
        <begin position="132"/>
        <end position="154"/>
    </location>
</feature>
<evidence type="ECO:0000259" key="5">
    <source>
        <dbReference type="PROSITE" id="PS50850"/>
    </source>
</evidence>
<dbReference type="Pfam" id="PF07690">
    <property type="entry name" value="MFS_1"/>
    <property type="match status" value="1"/>
</dbReference>
<feature type="transmembrane region" description="Helical" evidence="4">
    <location>
        <begin position="98"/>
        <end position="120"/>
    </location>
</feature>
<reference evidence="6" key="1">
    <citation type="submission" date="2022-10" db="EMBL/GenBank/DDBJ databases">
        <authorList>
            <person name="Kim H.S."/>
            <person name="Kim J.-S."/>
            <person name="Suh M.K."/>
            <person name="Eom M.K."/>
            <person name="Lee J.-S."/>
        </authorList>
    </citation>
    <scope>NUCLEOTIDE SEQUENCE</scope>
    <source>
        <strain evidence="6">LIP-5</strain>
    </source>
</reference>
<evidence type="ECO:0000256" key="2">
    <source>
        <dbReference type="ARBA" id="ARBA00022989"/>
    </source>
</evidence>
<dbReference type="Gene3D" id="1.20.1250.20">
    <property type="entry name" value="MFS general substrate transporter like domains"/>
    <property type="match status" value="2"/>
</dbReference>
<proteinExistence type="predicted"/>
<dbReference type="PANTHER" id="PTHR11360:SF317">
    <property type="entry name" value="MAJOR FACILITATOR SUPERFAMILY (MFS) PROFILE DOMAIN-CONTAINING PROTEIN-RELATED"/>
    <property type="match status" value="1"/>
</dbReference>
<feature type="transmembrane region" description="Helical" evidence="4">
    <location>
        <begin position="326"/>
        <end position="347"/>
    </location>
</feature>
<dbReference type="PROSITE" id="PS50850">
    <property type="entry name" value="MFS"/>
    <property type="match status" value="1"/>
</dbReference>
<evidence type="ECO:0000256" key="3">
    <source>
        <dbReference type="ARBA" id="ARBA00023136"/>
    </source>
</evidence>
<dbReference type="InterPro" id="IPR011701">
    <property type="entry name" value="MFS"/>
</dbReference>
<dbReference type="SUPFAM" id="SSF103473">
    <property type="entry name" value="MFS general substrate transporter"/>
    <property type="match status" value="1"/>
</dbReference>
<evidence type="ECO:0000313" key="6">
    <source>
        <dbReference type="EMBL" id="MCU7693305.1"/>
    </source>
</evidence>
<dbReference type="InterPro" id="IPR020846">
    <property type="entry name" value="MFS_dom"/>
</dbReference>
<protein>
    <submittedName>
        <fullName evidence="6">OFA family MFS transporter</fullName>
    </submittedName>
</protein>
<dbReference type="Proteomes" id="UP001209317">
    <property type="component" value="Unassembled WGS sequence"/>
</dbReference>
<keyword evidence="2 4" id="KW-1133">Transmembrane helix</keyword>
<feature type="transmembrane region" description="Helical" evidence="4">
    <location>
        <begin position="392"/>
        <end position="412"/>
    </location>
</feature>
<evidence type="ECO:0000256" key="4">
    <source>
        <dbReference type="SAM" id="Phobius"/>
    </source>
</evidence>
<dbReference type="RefSeq" id="WP_263036791.1">
    <property type="nucleotide sequence ID" value="NZ_JAOTPL010000002.1"/>
</dbReference>
<dbReference type="CDD" id="cd17353">
    <property type="entry name" value="MFS_OFA_like"/>
    <property type="match status" value="1"/>
</dbReference>
<gene>
    <name evidence="6" type="ORF">OD355_02105</name>
</gene>
<feature type="domain" description="Major facilitator superfamily (MFS) profile" evidence="5">
    <location>
        <begin position="4"/>
        <end position="417"/>
    </location>
</feature>
<sequence>MRNNRWLIAIMGTVIQLGLGTVYAWSFFQKPIADAYRWSNTEVAWAFSLAIFMLGISAAWGGVILPKYGPKKLAVAGGLLYALGYFIASFALQQHSLLLLYLGFGVVGGIGLGLAYVTPVTTASKWFPDKQGLVTGMVVMGFGLGAVLMSKILAPVFMDLTGGNMSAVFMYIGITLLILLPLSALFMRFPPEEKIIATKAASGVQQNNLPVKKAIFSKQFLVIWFIFMFNVVAGMIFISFQSPLLQDLMKFRMPANTDFQSPETVAGLAAAGATLIALSSICNGLGRFVWGAASDKIGRIQTFRLLLGAQAIVFLALIFLKEPLIFSVLVCFVLLCYGGGFGVIPSFVKDVFGARLMPVVYGSMLTAWGVGGILGPQIVAYMKDHFGEKAGVYAFSVGLVILLLGLVLSLLFKKGEQFMAAQD</sequence>
<comment type="caution">
    <text evidence="6">The sequence shown here is derived from an EMBL/GenBank/DDBJ whole genome shotgun (WGS) entry which is preliminary data.</text>
</comment>
<dbReference type="InterPro" id="IPR036259">
    <property type="entry name" value="MFS_trans_sf"/>
</dbReference>
<dbReference type="PANTHER" id="PTHR11360">
    <property type="entry name" value="MONOCARBOXYLATE TRANSPORTER"/>
    <property type="match status" value="1"/>
</dbReference>
<feature type="transmembrane region" description="Helical" evidence="4">
    <location>
        <begin position="221"/>
        <end position="245"/>
    </location>
</feature>
<keyword evidence="1 4" id="KW-0812">Transmembrane</keyword>
<feature type="transmembrane region" description="Helical" evidence="4">
    <location>
        <begin position="265"/>
        <end position="290"/>
    </location>
</feature>
<accession>A0AAE3ILU0</accession>
<dbReference type="GO" id="GO:0022857">
    <property type="term" value="F:transmembrane transporter activity"/>
    <property type="evidence" value="ECO:0007669"/>
    <property type="project" value="InterPro"/>
</dbReference>
<dbReference type="InterPro" id="IPR050327">
    <property type="entry name" value="Proton-linked_MCT"/>
</dbReference>
<organism evidence="6 7">
    <name type="scientific">Haoranjiania flava</name>
    <dbReference type="NCBI Taxonomy" id="1856322"/>
    <lineage>
        <taxon>Bacteria</taxon>
        <taxon>Pseudomonadati</taxon>
        <taxon>Bacteroidota</taxon>
        <taxon>Chitinophagia</taxon>
        <taxon>Chitinophagales</taxon>
        <taxon>Chitinophagaceae</taxon>
        <taxon>Haoranjiania</taxon>
    </lineage>
</organism>
<feature type="transmembrane region" description="Helical" evidence="4">
    <location>
        <begin position="302"/>
        <end position="320"/>
    </location>
</feature>
<feature type="transmembrane region" description="Helical" evidence="4">
    <location>
        <begin position="359"/>
        <end position="380"/>
    </location>
</feature>